<evidence type="ECO:0000313" key="2">
    <source>
        <dbReference type="Proteomes" id="UP001233999"/>
    </source>
</evidence>
<dbReference type="AlphaFoldDB" id="A0AAD7Z8U1"/>
<reference evidence="1" key="1">
    <citation type="journal article" date="2023" name="IScience">
        <title>Live-bearing cockroach genome reveals convergent evolutionary mechanisms linked to viviparity in insects and beyond.</title>
        <authorList>
            <person name="Fouks B."/>
            <person name="Harrison M.C."/>
            <person name="Mikhailova A.A."/>
            <person name="Marchal E."/>
            <person name="English S."/>
            <person name="Carruthers M."/>
            <person name="Jennings E.C."/>
            <person name="Chiamaka E.L."/>
            <person name="Frigard R.A."/>
            <person name="Pippel M."/>
            <person name="Attardo G.M."/>
            <person name="Benoit J.B."/>
            <person name="Bornberg-Bauer E."/>
            <person name="Tobe S.S."/>
        </authorList>
    </citation>
    <scope>NUCLEOTIDE SEQUENCE</scope>
    <source>
        <strain evidence="1">Stay&amp;Tobe</strain>
    </source>
</reference>
<accession>A0AAD7Z8U1</accession>
<proteinExistence type="predicted"/>
<sequence>TRNFSSHALMVFLSGSFPPYSLRKQFLFAILFYATIVQQLRLIEMWENFLFYIFIQA</sequence>
<dbReference type="Proteomes" id="UP001233999">
    <property type="component" value="Unassembled WGS sequence"/>
</dbReference>
<protein>
    <submittedName>
        <fullName evidence="1">Uncharacterized protein</fullName>
    </submittedName>
</protein>
<name>A0AAD7Z8U1_DIPPU</name>
<feature type="non-terminal residue" evidence="1">
    <location>
        <position position="57"/>
    </location>
</feature>
<feature type="non-terminal residue" evidence="1">
    <location>
        <position position="1"/>
    </location>
</feature>
<reference evidence="1" key="2">
    <citation type="submission" date="2023-05" db="EMBL/GenBank/DDBJ databases">
        <authorList>
            <person name="Fouks B."/>
        </authorList>
    </citation>
    <scope>NUCLEOTIDE SEQUENCE</scope>
    <source>
        <strain evidence="1">Stay&amp;Tobe</strain>
        <tissue evidence="1">Testes</tissue>
    </source>
</reference>
<organism evidence="1 2">
    <name type="scientific">Diploptera punctata</name>
    <name type="common">Pacific beetle cockroach</name>
    <dbReference type="NCBI Taxonomy" id="6984"/>
    <lineage>
        <taxon>Eukaryota</taxon>
        <taxon>Metazoa</taxon>
        <taxon>Ecdysozoa</taxon>
        <taxon>Arthropoda</taxon>
        <taxon>Hexapoda</taxon>
        <taxon>Insecta</taxon>
        <taxon>Pterygota</taxon>
        <taxon>Neoptera</taxon>
        <taxon>Polyneoptera</taxon>
        <taxon>Dictyoptera</taxon>
        <taxon>Blattodea</taxon>
        <taxon>Blaberoidea</taxon>
        <taxon>Blaberidae</taxon>
        <taxon>Diplopterinae</taxon>
        <taxon>Diploptera</taxon>
    </lineage>
</organism>
<dbReference type="EMBL" id="JASPKZ010009809">
    <property type="protein sequence ID" value="KAJ9576069.1"/>
    <property type="molecule type" value="Genomic_DNA"/>
</dbReference>
<keyword evidence="2" id="KW-1185">Reference proteome</keyword>
<comment type="caution">
    <text evidence="1">The sequence shown here is derived from an EMBL/GenBank/DDBJ whole genome shotgun (WGS) entry which is preliminary data.</text>
</comment>
<evidence type="ECO:0000313" key="1">
    <source>
        <dbReference type="EMBL" id="KAJ9576069.1"/>
    </source>
</evidence>
<gene>
    <name evidence="1" type="ORF">L9F63_007034</name>
</gene>